<feature type="domain" description="N-acetyltransferase" evidence="2">
    <location>
        <begin position="33"/>
        <end position="191"/>
    </location>
</feature>
<evidence type="ECO:0000313" key="3">
    <source>
        <dbReference type="EMBL" id="GGF39629.1"/>
    </source>
</evidence>
<dbReference type="PROSITE" id="PS51186">
    <property type="entry name" value="GNAT"/>
    <property type="match status" value="1"/>
</dbReference>
<dbReference type="InterPro" id="IPR051908">
    <property type="entry name" value="Ribosomal_N-acetyltransferase"/>
</dbReference>
<reference evidence="3" key="2">
    <citation type="submission" date="2020-09" db="EMBL/GenBank/DDBJ databases">
        <authorList>
            <person name="Sun Q."/>
            <person name="Zhou Y."/>
        </authorList>
    </citation>
    <scope>NUCLEOTIDE SEQUENCE</scope>
    <source>
        <strain evidence="3">CGMCC 1.16067</strain>
    </source>
</reference>
<evidence type="ECO:0000256" key="1">
    <source>
        <dbReference type="SAM" id="MobiDB-lite"/>
    </source>
</evidence>
<dbReference type="InterPro" id="IPR000182">
    <property type="entry name" value="GNAT_dom"/>
</dbReference>
<dbReference type="Pfam" id="PF13302">
    <property type="entry name" value="Acetyltransf_3"/>
    <property type="match status" value="1"/>
</dbReference>
<dbReference type="SUPFAM" id="SSF55729">
    <property type="entry name" value="Acyl-CoA N-acyltransferases (Nat)"/>
    <property type="match status" value="1"/>
</dbReference>
<dbReference type="InterPro" id="IPR016181">
    <property type="entry name" value="Acyl_CoA_acyltransferase"/>
</dbReference>
<dbReference type="Gene3D" id="3.40.630.30">
    <property type="match status" value="1"/>
</dbReference>
<dbReference type="PANTHER" id="PTHR43441">
    <property type="entry name" value="RIBOSOMAL-PROTEIN-SERINE ACETYLTRANSFERASE"/>
    <property type="match status" value="1"/>
</dbReference>
<reference evidence="3" key="1">
    <citation type="journal article" date="2014" name="Int. J. Syst. Evol. Microbiol.">
        <title>Complete genome sequence of Corynebacterium casei LMG S-19264T (=DSM 44701T), isolated from a smear-ripened cheese.</title>
        <authorList>
            <consortium name="US DOE Joint Genome Institute (JGI-PGF)"/>
            <person name="Walter F."/>
            <person name="Albersmeier A."/>
            <person name="Kalinowski J."/>
            <person name="Ruckert C."/>
        </authorList>
    </citation>
    <scope>NUCLEOTIDE SEQUENCE</scope>
    <source>
        <strain evidence="3">CGMCC 1.16067</strain>
    </source>
</reference>
<gene>
    <name evidence="3" type="ORF">GCM10011519_11580</name>
</gene>
<accession>A0A917BH59</accession>
<dbReference type="RefSeq" id="WP_188778934.1">
    <property type="nucleotide sequence ID" value="NZ_BMKQ01000001.1"/>
</dbReference>
<keyword evidence="4" id="KW-1185">Reference proteome</keyword>
<dbReference type="PANTHER" id="PTHR43441:SF2">
    <property type="entry name" value="FAMILY ACETYLTRANSFERASE, PUTATIVE (AFU_ORTHOLOGUE AFUA_7G00850)-RELATED"/>
    <property type="match status" value="1"/>
</dbReference>
<sequence length="236" mass="26417">MIRNEHGQPVGEDVAGWTTRPPAAPTLLEGRTVRLEALAERHADDLWTALVEESPDALWTYLPYGPFAERTAFDAHVARLEADSALAPLAVVVEGRAAGVSAYLREDRAHGCVEVGHVALGARLQRTTAATEATYLMMRHVLDERDGLGYRRFEWKCDALNAPSRHAAERFGFTFEGVFRQDKVVKGRSRDTAWFSVVDHEWPRLRAAYENWLAASNFDEGGAQRRSLRDLREATS</sequence>
<dbReference type="Proteomes" id="UP000649179">
    <property type="component" value="Unassembled WGS sequence"/>
</dbReference>
<dbReference type="GO" id="GO:1990189">
    <property type="term" value="F:protein N-terminal-serine acetyltransferase activity"/>
    <property type="evidence" value="ECO:0007669"/>
    <property type="project" value="TreeGrafter"/>
</dbReference>
<dbReference type="AlphaFoldDB" id="A0A917BH59"/>
<organism evidence="3 4">
    <name type="scientific">Marmoricola endophyticus</name>
    <dbReference type="NCBI Taxonomy" id="2040280"/>
    <lineage>
        <taxon>Bacteria</taxon>
        <taxon>Bacillati</taxon>
        <taxon>Actinomycetota</taxon>
        <taxon>Actinomycetes</taxon>
        <taxon>Propionibacteriales</taxon>
        <taxon>Nocardioidaceae</taxon>
        <taxon>Marmoricola</taxon>
    </lineage>
</organism>
<dbReference type="GO" id="GO:0008999">
    <property type="term" value="F:protein-N-terminal-alanine acetyltransferase activity"/>
    <property type="evidence" value="ECO:0007669"/>
    <property type="project" value="TreeGrafter"/>
</dbReference>
<evidence type="ECO:0000313" key="4">
    <source>
        <dbReference type="Proteomes" id="UP000649179"/>
    </source>
</evidence>
<proteinExistence type="predicted"/>
<dbReference type="EMBL" id="BMKQ01000001">
    <property type="protein sequence ID" value="GGF39629.1"/>
    <property type="molecule type" value="Genomic_DNA"/>
</dbReference>
<protein>
    <submittedName>
        <fullName evidence="3">N-acetyltransferase</fullName>
    </submittedName>
</protein>
<dbReference type="FunFam" id="3.40.630.30:FF:000047">
    <property type="entry name" value="Acetyltransferase, GNAT family"/>
    <property type="match status" value="1"/>
</dbReference>
<dbReference type="GO" id="GO:0005737">
    <property type="term" value="C:cytoplasm"/>
    <property type="evidence" value="ECO:0007669"/>
    <property type="project" value="TreeGrafter"/>
</dbReference>
<name>A0A917BH59_9ACTN</name>
<feature type="region of interest" description="Disordered" evidence="1">
    <location>
        <begin position="1"/>
        <end position="23"/>
    </location>
</feature>
<comment type="caution">
    <text evidence="3">The sequence shown here is derived from an EMBL/GenBank/DDBJ whole genome shotgun (WGS) entry which is preliminary data.</text>
</comment>
<evidence type="ECO:0000259" key="2">
    <source>
        <dbReference type="PROSITE" id="PS51186"/>
    </source>
</evidence>